<proteinExistence type="predicted"/>
<gene>
    <name evidence="1" type="ORF">B1H58_17390</name>
</gene>
<protein>
    <submittedName>
        <fullName evidence="1">Uncharacterized protein</fullName>
    </submittedName>
</protein>
<keyword evidence="2" id="KW-1185">Reference proteome</keyword>
<evidence type="ECO:0000313" key="1">
    <source>
        <dbReference type="EMBL" id="ARJ43643.1"/>
    </source>
</evidence>
<sequence length="85" mass="9478">MGKFYYVNIKAGSSGIYRVHSAHCASLAPENDRFFLGTFYAPLDAIKQAKKYYARAEGCKNCCPLPKKKKQSHKNHTSITSLSSC</sequence>
<dbReference type="Proteomes" id="UP000192900">
    <property type="component" value="Chromosome"/>
</dbReference>
<dbReference type="KEGG" id="palh:B1H58_17390"/>
<dbReference type="AlphaFoldDB" id="A0A1W6B9E4"/>
<evidence type="ECO:0000313" key="2">
    <source>
        <dbReference type="Proteomes" id="UP000192900"/>
    </source>
</evidence>
<accession>A0A1W6B9E4</accession>
<dbReference type="EMBL" id="CP019706">
    <property type="protein sequence ID" value="ARJ43643.1"/>
    <property type="molecule type" value="Genomic_DNA"/>
</dbReference>
<reference evidence="1 2" key="1">
    <citation type="submission" date="2017-02" db="EMBL/GenBank/DDBJ databases">
        <title>Complete genome sequence of the drought resistance-promoting endophyte Pantoea alhagi LTYR-11Z.</title>
        <authorList>
            <person name="Zhang L."/>
        </authorList>
    </citation>
    <scope>NUCLEOTIDE SEQUENCE [LARGE SCALE GENOMIC DNA]</scope>
    <source>
        <strain evidence="1 2">LTYR-11Z</strain>
    </source>
</reference>
<organism evidence="1 2">
    <name type="scientific">Pantoea alhagi</name>
    <dbReference type="NCBI Taxonomy" id="1891675"/>
    <lineage>
        <taxon>Bacteria</taxon>
        <taxon>Pseudomonadati</taxon>
        <taxon>Pseudomonadota</taxon>
        <taxon>Gammaproteobacteria</taxon>
        <taxon>Enterobacterales</taxon>
        <taxon>Erwiniaceae</taxon>
        <taxon>Pantoea</taxon>
    </lineage>
</organism>
<name>A0A1W6B9E4_9GAMM</name>